<evidence type="ECO:0000313" key="3">
    <source>
        <dbReference type="EMBL" id="MEJ1089979.1"/>
    </source>
</evidence>
<dbReference type="Pfam" id="PF16653">
    <property type="entry name" value="Sacchrp_dh_C"/>
    <property type="match status" value="1"/>
</dbReference>
<dbReference type="InterPro" id="IPR032095">
    <property type="entry name" value="Sacchrp_dh-like_C"/>
</dbReference>
<dbReference type="InterPro" id="IPR005097">
    <property type="entry name" value="Sacchrp_dh_NADP-bd"/>
</dbReference>
<dbReference type="Proteomes" id="UP001371224">
    <property type="component" value="Unassembled WGS sequence"/>
</dbReference>
<dbReference type="InterPro" id="IPR036291">
    <property type="entry name" value="NAD(P)-bd_dom_sf"/>
</dbReference>
<dbReference type="PANTHER" id="PTHR43796:SF2">
    <property type="entry name" value="CARBOXYNORSPERMIDINE SYNTHASE"/>
    <property type="match status" value="1"/>
</dbReference>
<organism evidence="3 4">
    <name type="scientific">Microbacterium bandirmense</name>
    <dbReference type="NCBI Taxonomy" id="3122050"/>
    <lineage>
        <taxon>Bacteria</taxon>
        <taxon>Bacillati</taxon>
        <taxon>Actinomycetota</taxon>
        <taxon>Actinomycetes</taxon>
        <taxon>Micrococcales</taxon>
        <taxon>Microbacteriaceae</taxon>
        <taxon>Microbacterium</taxon>
    </lineage>
</organism>
<accession>A0ABU8LF68</accession>
<protein>
    <submittedName>
        <fullName evidence="3">Saccharopine dehydrogenase C-terminal domain-containing protein</fullName>
    </submittedName>
</protein>
<dbReference type="RefSeq" id="WP_337333621.1">
    <property type="nucleotide sequence ID" value="NZ_JBBDGM010000022.1"/>
</dbReference>
<gene>
    <name evidence="3" type="ORF">WDU99_16800</name>
</gene>
<dbReference type="Pfam" id="PF03435">
    <property type="entry name" value="Sacchrp_dh_NADP"/>
    <property type="match status" value="1"/>
</dbReference>
<feature type="domain" description="Saccharopine dehydrogenase-like C-terminal" evidence="2">
    <location>
        <begin position="129"/>
        <end position="376"/>
    </location>
</feature>
<dbReference type="SUPFAM" id="SSF51735">
    <property type="entry name" value="NAD(P)-binding Rossmann-fold domains"/>
    <property type="match status" value="1"/>
</dbReference>
<name>A0ABU8LF68_9MICO</name>
<sequence>MKYAIVGAAGIQARGILLDLIEFDTDPELLLLDVDQAALDARLALFEGANATAEVFDVLDHDRSVAQLRGCDVFIMAGPSRFFGEALDIAIAARCDYVDMGSDYQTSRQQMARAEAASEAGITALLSAGSAPGLSNMMAKAAIDRLDTVSAIDITVAMTDVTDRSDPFHWPFALEAIIDEYTLPAGRIVGGEEVDVPPRTGEWVEFPDPIGRVFPIFTTHPEQYTLYDSYRDRGLRHTSFRIALPEDFHRKMAFLADIGLAGRNPVRVGNVEVVPKDVLQAVTRGLPRSVDTERQFSATRVEVEGLRDGSVRRMVVDMWTGSHEEWNVPAGMLKTCVPPSIIAQMIAHGAVREAGVWMPEHIVPTRPFFTELAARGMDVTIDEQELLRGAR</sequence>
<dbReference type="Gene3D" id="3.40.50.720">
    <property type="entry name" value="NAD(P)-binding Rossmann-like Domain"/>
    <property type="match status" value="2"/>
</dbReference>
<reference evidence="3 4" key="1">
    <citation type="submission" date="2024-02" db="EMBL/GenBank/DDBJ databases">
        <authorList>
            <person name="Saticioglu I.B."/>
        </authorList>
    </citation>
    <scope>NUCLEOTIDE SEQUENCE [LARGE SCALE GENOMIC DNA]</scope>
    <source>
        <strain evidence="3 4">Mu-80</strain>
    </source>
</reference>
<evidence type="ECO:0000259" key="2">
    <source>
        <dbReference type="Pfam" id="PF16653"/>
    </source>
</evidence>
<evidence type="ECO:0000313" key="4">
    <source>
        <dbReference type="Proteomes" id="UP001371224"/>
    </source>
</evidence>
<feature type="domain" description="Saccharopine dehydrogenase NADP binding" evidence="1">
    <location>
        <begin position="5"/>
        <end position="125"/>
    </location>
</feature>
<keyword evidence="4" id="KW-1185">Reference proteome</keyword>
<proteinExistence type="predicted"/>
<dbReference type="EMBL" id="JBBDGM010000022">
    <property type="protein sequence ID" value="MEJ1089979.1"/>
    <property type="molecule type" value="Genomic_DNA"/>
</dbReference>
<dbReference type="Gene3D" id="3.30.360.10">
    <property type="entry name" value="Dihydrodipicolinate Reductase, domain 2"/>
    <property type="match status" value="1"/>
</dbReference>
<comment type="caution">
    <text evidence="3">The sequence shown here is derived from an EMBL/GenBank/DDBJ whole genome shotgun (WGS) entry which is preliminary data.</text>
</comment>
<evidence type="ECO:0000259" key="1">
    <source>
        <dbReference type="Pfam" id="PF03435"/>
    </source>
</evidence>
<dbReference type="PANTHER" id="PTHR43796">
    <property type="entry name" value="CARBOXYNORSPERMIDINE SYNTHASE"/>
    <property type="match status" value="1"/>
</dbReference>